<dbReference type="Gene3D" id="3.40.50.150">
    <property type="entry name" value="Vaccinia Virus protein VP39"/>
    <property type="match status" value="1"/>
</dbReference>
<dbReference type="AlphaFoldDB" id="A0AAD2JFY2"/>
<evidence type="ECO:0000256" key="2">
    <source>
        <dbReference type="ARBA" id="ARBA00022603"/>
    </source>
</evidence>
<dbReference type="InterPro" id="IPR029063">
    <property type="entry name" value="SAM-dependent_MTases_sf"/>
</dbReference>
<evidence type="ECO:0000256" key="1">
    <source>
        <dbReference type="ARBA" id="ARBA00011900"/>
    </source>
</evidence>
<dbReference type="InterPro" id="IPR050953">
    <property type="entry name" value="N4_N6_ade-DNA_methylase"/>
</dbReference>
<proteinExistence type="predicted"/>
<keyword evidence="3" id="KW-0808">Transferase</keyword>
<sequence>MKDEYPTGKSDLMTGFMVRAQAMAEAGGMWAMINLPSWMSLKSFEDLRRDLLRDQRLASMAHLGRGVFGSDFGTVAFVVINTPPTPTARGVYRRLFEQHVDVRSVSTIEALFLDENYNRFEAPQDEFSAIPGSPIVYWLSEKMRAAFHLGARLGDIAEVRQGLATADNHRFLRQWWEVARDRSAMGCRSTNEASITLERWFPYNKGGDFRRWYGNQEYVVNWENNGAEIRAFGTEAGGRPRSRAQNTSAYFSPSVSWSDISSGAPSFRQFPVGFIHGNKGNSIFGGQALLDRLLGVMNASCATIILEALAPTMTASVGDVGRTPVPLKLAELPTGGYHGAGIDRGGRLERVGELLELQ</sequence>
<gene>
    <name evidence="5" type="ORF">C7V51_01455</name>
</gene>
<dbReference type="EC" id="2.1.1.72" evidence="1"/>
<dbReference type="PANTHER" id="PTHR33841">
    <property type="entry name" value="DNA METHYLTRANSFERASE YEEA-RELATED"/>
    <property type="match status" value="1"/>
</dbReference>
<evidence type="ECO:0000313" key="6">
    <source>
        <dbReference type="Proteomes" id="UP000283946"/>
    </source>
</evidence>
<dbReference type="SUPFAM" id="SSF53335">
    <property type="entry name" value="S-adenosyl-L-methionine-dependent methyltransferases"/>
    <property type="match status" value="1"/>
</dbReference>
<dbReference type="Proteomes" id="UP000283946">
    <property type="component" value="Chromosome"/>
</dbReference>
<organism evidence="5 6">
    <name type="scientific">Rathayibacter iranicus</name>
    <dbReference type="NCBI Taxonomy" id="59737"/>
    <lineage>
        <taxon>Bacteria</taxon>
        <taxon>Bacillati</taxon>
        <taxon>Actinomycetota</taxon>
        <taxon>Actinomycetes</taxon>
        <taxon>Micrococcales</taxon>
        <taxon>Microbacteriaceae</taxon>
        <taxon>Rathayibacter</taxon>
    </lineage>
</organism>
<accession>A0AAD2JFY2</accession>
<comment type="catalytic activity">
    <reaction evidence="4">
        <text>a 2'-deoxyadenosine in DNA + S-adenosyl-L-methionine = an N(6)-methyl-2'-deoxyadenosine in DNA + S-adenosyl-L-homocysteine + H(+)</text>
        <dbReference type="Rhea" id="RHEA:15197"/>
        <dbReference type="Rhea" id="RHEA-COMP:12418"/>
        <dbReference type="Rhea" id="RHEA-COMP:12419"/>
        <dbReference type="ChEBI" id="CHEBI:15378"/>
        <dbReference type="ChEBI" id="CHEBI:57856"/>
        <dbReference type="ChEBI" id="CHEBI:59789"/>
        <dbReference type="ChEBI" id="CHEBI:90615"/>
        <dbReference type="ChEBI" id="CHEBI:90616"/>
        <dbReference type="EC" id="2.1.1.72"/>
    </reaction>
</comment>
<dbReference type="KEGG" id="ria:C7V51_01455"/>
<dbReference type="GO" id="GO:0009007">
    <property type="term" value="F:site-specific DNA-methyltransferase (adenine-specific) activity"/>
    <property type="evidence" value="ECO:0007669"/>
    <property type="project" value="UniProtKB-EC"/>
</dbReference>
<dbReference type="PANTHER" id="PTHR33841:SF1">
    <property type="entry name" value="DNA METHYLTRANSFERASE A"/>
    <property type="match status" value="1"/>
</dbReference>
<evidence type="ECO:0000256" key="3">
    <source>
        <dbReference type="ARBA" id="ARBA00022679"/>
    </source>
</evidence>
<dbReference type="GO" id="GO:0032259">
    <property type="term" value="P:methylation"/>
    <property type="evidence" value="ECO:0007669"/>
    <property type="project" value="UniProtKB-KW"/>
</dbReference>
<name>A0AAD2JFY2_9MICO</name>
<protein>
    <recommendedName>
        <fullName evidence="1">site-specific DNA-methyltransferase (adenine-specific)</fullName>
        <ecNumber evidence="1">2.1.1.72</ecNumber>
    </recommendedName>
</protein>
<dbReference type="EMBL" id="CP028130">
    <property type="protein sequence ID" value="AZZ54698.1"/>
    <property type="molecule type" value="Genomic_DNA"/>
</dbReference>
<reference evidence="5 6" key="1">
    <citation type="submission" date="2018-03" db="EMBL/GenBank/DDBJ databases">
        <title>Bacteriophage NCPPB3778 and a type I-E CRISPR drive the evolution of the US Biological Select Agent, Rathayibacter toxicus.</title>
        <authorList>
            <person name="Davis E.W.II."/>
            <person name="Tabima J.F."/>
            <person name="Weisberg A.J."/>
            <person name="Dantas Lopes L."/>
            <person name="Wiseman M.S."/>
            <person name="Wiseman M.S."/>
            <person name="Pupko T."/>
            <person name="Belcher M.S."/>
            <person name="Sechler A.J."/>
            <person name="Tancos M.A."/>
            <person name="Schroeder B.K."/>
            <person name="Murray T.D."/>
            <person name="Luster D.G."/>
            <person name="Schneider W.L."/>
            <person name="Rogers E."/>
            <person name="Andreote F.D."/>
            <person name="Grunwald N.J."/>
            <person name="Putnam M.L."/>
            <person name="Chang J.H."/>
        </authorList>
    </citation>
    <scope>NUCLEOTIDE SEQUENCE [LARGE SCALE GENOMIC DNA]</scope>
    <source>
        <strain evidence="5 6">NCCPB 2253</strain>
    </source>
</reference>
<evidence type="ECO:0000313" key="5">
    <source>
        <dbReference type="EMBL" id="AZZ54698.1"/>
    </source>
</evidence>
<dbReference type="RefSeq" id="WP_104263910.1">
    <property type="nucleotide sequence ID" value="NZ_PSXT01000008.1"/>
</dbReference>
<keyword evidence="2" id="KW-0489">Methyltransferase</keyword>
<evidence type="ECO:0000256" key="4">
    <source>
        <dbReference type="ARBA" id="ARBA00047942"/>
    </source>
</evidence>